<keyword evidence="11" id="KW-1185">Reference proteome</keyword>
<dbReference type="PANTHER" id="PTHR43066:SF1">
    <property type="entry name" value="RHOMBOID PROTEIN 2"/>
    <property type="match status" value="1"/>
</dbReference>
<dbReference type="Pfam" id="PF01694">
    <property type="entry name" value="Rhomboid"/>
    <property type="match status" value="1"/>
</dbReference>
<accession>A0A841GMT5</accession>
<dbReference type="InterPro" id="IPR023826">
    <property type="entry name" value="Rhom-like_SP_proteobac"/>
</dbReference>
<dbReference type="Gene3D" id="1.20.1540.10">
    <property type="entry name" value="Rhomboid-like"/>
    <property type="match status" value="1"/>
</dbReference>
<sequence length="200" mass="23028">MAAHNSITSYVRHVFLRSNIIFFLLASLFLFILQFIQTFITNLAFERTLIEHQEYWRLVTGGLVHANTPHLILNLIGLFLLLTLYENQIALRVWSVISLLQVFCVNLAIYLMLPSTEFYLGFSGALHGLYSWYSVTEWRRRHSWFPVCVLLILFIKLGVDAISANSISTQIIGMNVHWQSHWIGSITGIVLALLYKRKAA</sequence>
<dbReference type="Proteomes" id="UP000585721">
    <property type="component" value="Unassembled WGS sequence"/>
</dbReference>
<evidence type="ECO:0000256" key="1">
    <source>
        <dbReference type="ARBA" id="ARBA00004141"/>
    </source>
</evidence>
<evidence type="ECO:0000259" key="9">
    <source>
        <dbReference type="Pfam" id="PF01694"/>
    </source>
</evidence>
<feature type="domain" description="Peptidase S54 rhomboid" evidence="9">
    <location>
        <begin position="53"/>
        <end position="196"/>
    </location>
</feature>
<dbReference type="GO" id="GO:0004252">
    <property type="term" value="F:serine-type endopeptidase activity"/>
    <property type="evidence" value="ECO:0007669"/>
    <property type="project" value="InterPro"/>
</dbReference>
<comment type="subcellular location">
    <subcellularLocation>
        <location evidence="1">Membrane</location>
        <topology evidence="1">Multi-pass membrane protein</topology>
    </subcellularLocation>
</comment>
<feature type="transmembrane region" description="Helical" evidence="8">
    <location>
        <begin position="91"/>
        <end position="112"/>
    </location>
</feature>
<keyword evidence="7 8" id="KW-0472">Membrane</keyword>
<evidence type="ECO:0000256" key="5">
    <source>
        <dbReference type="ARBA" id="ARBA00022801"/>
    </source>
</evidence>
<dbReference type="InterPro" id="IPR035952">
    <property type="entry name" value="Rhomboid-like_sf"/>
</dbReference>
<dbReference type="RefSeq" id="WP_188025606.1">
    <property type="nucleotide sequence ID" value="NZ_JACHGR010000002.1"/>
</dbReference>
<dbReference type="GO" id="GO:0006508">
    <property type="term" value="P:proteolysis"/>
    <property type="evidence" value="ECO:0007669"/>
    <property type="project" value="UniProtKB-KW"/>
</dbReference>
<feature type="transmembrane region" description="Helical" evidence="8">
    <location>
        <begin position="144"/>
        <end position="164"/>
    </location>
</feature>
<comment type="caution">
    <text evidence="10">The sequence shown here is derived from an EMBL/GenBank/DDBJ whole genome shotgun (WGS) entry which is preliminary data.</text>
</comment>
<dbReference type="SUPFAM" id="SSF144091">
    <property type="entry name" value="Rhomboid-like"/>
    <property type="match status" value="1"/>
</dbReference>
<comment type="similarity">
    <text evidence="2">Belongs to the peptidase S54 family.</text>
</comment>
<dbReference type="InterPro" id="IPR022764">
    <property type="entry name" value="Peptidase_S54_rhomboid_dom"/>
</dbReference>
<protein>
    <submittedName>
        <fullName evidence="10">Rhomboid family GlyGly-CTERM serine protease</fullName>
    </submittedName>
</protein>
<dbReference type="NCBIfam" id="TIGR03902">
    <property type="entry name" value="rhom_GG_sort"/>
    <property type="match status" value="1"/>
</dbReference>
<proteinExistence type="inferred from homology"/>
<evidence type="ECO:0000313" key="11">
    <source>
        <dbReference type="Proteomes" id="UP000585721"/>
    </source>
</evidence>
<evidence type="ECO:0000256" key="6">
    <source>
        <dbReference type="ARBA" id="ARBA00022989"/>
    </source>
</evidence>
<feature type="transmembrane region" description="Helical" evidence="8">
    <location>
        <begin position="20"/>
        <end position="44"/>
    </location>
</feature>
<keyword evidence="3 10" id="KW-0645">Protease</keyword>
<evidence type="ECO:0000256" key="4">
    <source>
        <dbReference type="ARBA" id="ARBA00022692"/>
    </source>
</evidence>
<evidence type="ECO:0000256" key="7">
    <source>
        <dbReference type="ARBA" id="ARBA00023136"/>
    </source>
</evidence>
<name>A0A841GMT5_9GAMM</name>
<dbReference type="EMBL" id="JACHGR010000002">
    <property type="protein sequence ID" value="MBB6054803.1"/>
    <property type="molecule type" value="Genomic_DNA"/>
</dbReference>
<gene>
    <name evidence="10" type="ORF">HNR75_000675</name>
</gene>
<evidence type="ECO:0000256" key="8">
    <source>
        <dbReference type="SAM" id="Phobius"/>
    </source>
</evidence>
<feature type="transmembrane region" description="Helical" evidence="8">
    <location>
        <begin position="176"/>
        <end position="195"/>
    </location>
</feature>
<keyword evidence="5" id="KW-0378">Hydrolase</keyword>
<dbReference type="GO" id="GO:0016020">
    <property type="term" value="C:membrane"/>
    <property type="evidence" value="ECO:0007669"/>
    <property type="project" value="UniProtKB-SubCell"/>
</dbReference>
<dbReference type="PANTHER" id="PTHR43066">
    <property type="entry name" value="RHOMBOID-RELATED PROTEIN"/>
    <property type="match status" value="1"/>
</dbReference>
<keyword evidence="6 8" id="KW-1133">Transmembrane helix</keyword>
<reference evidence="10 11" key="1">
    <citation type="submission" date="2020-08" db="EMBL/GenBank/DDBJ databases">
        <title>Genomic Encyclopedia of Type Strains, Phase IV (KMG-IV): sequencing the most valuable type-strain genomes for metagenomic binning, comparative biology and taxonomic classification.</title>
        <authorList>
            <person name="Goeker M."/>
        </authorList>
    </citation>
    <scope>NUCLEOTIDE SEQUENCE [LARGE SCALE GENOMIC DNA]</scope>
    <source>
        <strain evidence="10 11">DSM 22975</strain>
    </source>
</reference>
<feature type="transmembrane region" description="Helical" evidence="8">
    <location>
        <begin position="64"/>
        <end position="84"/>
    </location>
</feature>
<organism evidence="10 11">
    <name type="scientific">Tolumonas osonensis</name>
    <dbReference type="NCBI Taxonomy" id="675874"/>
    <lineage>
        <taxon>Bacteria</taxon>
        <taxon>Pseudomonadati</taxon>
        <taxon>Pseudomonadota</taxon>
        <taxon>Gammaproteobacteria</taxon>
        <taxon>Aeromonadales</taxon>
        <taxon>Aeromonadaceae</taxon>
        <taxon>Tolumonas</taxon>
    </lineage>
</organism>
<feature type="transmembrane region" description="Helical" evidence="8">
    <location>
        <begin position="118"/>
        <end position="135"/>
    </location>
</feature>
<evidence type="ECO:0000256" key="2">
    <source>
        <dbReference type="ARBA" id="ARBA00009045"/>
    </source>
</evidence>
<evidence type="ECO:0000313" key="10">
    <source>
        <dbReference type="EMBL" id="MBB6054803.1"/>
    </source>
</evidence>
<evidence type="ECO:0000256" key="3">
    <source>
        <dbReference type="ARBA" id="ARBA00022670"/>
    </source>
</evidence>
<dbReference type="AlphaFoldDB" id="A0A841GMT5"/>
<keyword evidence="4 8" id="KW-0812">Transmembrane</keyword>